<dbReference type="EMBL" id="QBKQ01000001">
    <property type="protein sequence ID" value="PTX45254.1"/>
    <property type="molecule type" value="Genomic_DNA"/>
</dbReference>
<feature type="domain" description="HTH tetR-type" evidence="3">
    <location>
        <begin position="26"/>
        <end position="86"/>
    </location>
</feature>
<dbReference type="Proteomes" id="UP000244174">
    <property type="component" value="Unassembled WGS sequence"/>
</dbReference>
<gene>
    <name evidence="4" type="ORF">C8P64_1246</name>
</gene>
<keyword evidence="5" id="KW-1185">Reference proteome</keyword>
<comment type="caution">
    <text evidence="4">The sequence shown here is derived from an EMBL/GenBank/DDBJ whole genome shotgun (WGS) entry which is preliminary data.</text>
</comment>
<keyword evidence="1 2" id="KW-0238">DNA-binding</keyword>
<dbReference type="RefSeq" id="WP_341476482.1">
    <property type="nucleotide sequence ID" value="NZ_QBKQ01000001.1"/>
</dbReference>
<organism evidence="4 5">
    <name type="scientific">Christiangramia gaetbulicola</name>
    <dbReference type="NCBI Taxonomy" id="703340"/>
    <lineage>
        <taxon>Bacteria</taxon>
        <taxon>Pseudomonadati</taxon>
        <taxon>Bacteroidota</taxon>
        <taxon>Flavobacteriia</taxon>
        <taxon>Flavobacteriales</taxon>
        <taxon>Flavobacteriaceae</taxon>
        <taxon>Christiangramia</taxon>
    </lineage>
</organism>
<feature type="DNA-binding region" description="H-T-H motif" evidence="2">
    <location>
        <begin position="49"/>
        <end position="68"/>
    </location>
</feature>
<dbReference type="PRINTS" id="PR00455">
    <property type="entry name" value="HTHTETR"/>
</dbReference>
<evidence type="ECO:0000256" key="2">
    <source>
        <dbReference type="PROSITE-ProRule" id="PRU00335"/>
    </source>
</evidence>
<protein>
    <submittedName>
        <fullName evidence="4">TetR family transcriptional regulator</fullName>
    </submittedName>
</protein>
<evidence type="ECO:0000259" key="3">
    <source>
        <dbReference type="PROSITE" id="PS50977"/>
    </source>
</evidence>
<sequence>MLNNSKTLETIMVFKVSIFTFAKNYLLVRDAILNTAAEMFLNYGFKSVTMDDIAEKLGISKKTIYTHYSTKSKLVLATGHHVFENINCGIEKIRAKKQNPIKENFEIKRFVIHHLKDQKTSPHFQLKKYYPKAFESLRTRQFELLDDCVTDNIKRGIETGYYRKNMPIDFISRIHFVGMMGIKDTDVFPIEEYSHSMLMDYFTEYHLRAICTPKGIETLEEILNEK</sequence>
<dbReference type="SUPFAM" id="SSF46689">
    <property type="entry name" value="Homeodomain-like"/>
    <property type="match status" value="1"/>
</dbReference>
<dbReference type="InterPro" id="IPR001647">
    <property type="entry name" value="HTH_TetR"/>
</dbReference>
<dbReference type="InterPro" id="IPR009057">
    <property type="entry name" value="Homeodomain-like_sf"/>
</dbReference>
<dbReference type="GO" id="GO:0003677">
    <property type="term" value="F:DNA binding"/>
    <property type="evidence" value="ECO:0007669"/>
    <property type="project" value="UniProtKB-UniRule"/>
</dbReference>
<accession>A0A2T6AN50</accession>
<dbReference type="AlphaFoldDB" id="A0A2T6AN50"/>
<dbReference type="PROSITE" id="PS50977">
    <property type="entry name" value="HTH_TETR_2"/>
    <property type="match status" value="1"/>
</dbReference>
<dbReference type="PANTHER" id="PTHR43479:SF11">
    <property type="entry name" value="ACREF_ENVCD OPERON REPRESSOR-RELATED"/>
    <property type="match status" value="1"/>
</dbReference>
<dbReference type="Pfam" id="PF00440">
    <property type="entry name" value="TetR_N"/>
    <property type="match status" value="1"/>
</dbReference>
<evidence type="ECO:0000313" key="4">
    <source>
        <dbReference type="EMBL" id="PTX45254.1"/>
    </source>
</evidence>
<proteinExistence type="predicted"/>
<reference evidence="4 5" key="1">
    <citation type="submission" date="2018-04" db="EMBL/GenBank/DDBJ databases">
        <title>Genomic Encyclopedia of Archaeal and Bacterial Type Strains, Phase II (KMG-II): from individual species to whole genera.</title>
        <authorList>
            <person name="Goeker M."/>
        </authorList>
    </citation>
    <scope>NUCLEOTIDE SEQUENCE [LARGE SCALE GENOMIC DNA]</scope>
    <source>
        <strain evidence="4 5">DSM 23082</strain>
    </source>
</reference>
<name>A0A2T6AN50_9FLAO</name>
<evidence type="ECO:0000313" key="5">
    <source>
        <dbReference type="Proteomes" id="UP000244174"/>
    </source>
</evidence>
<dbReference type="Gene3D" id="1.10.357.10">
    <property type="entry name" value="Tetracycline Repressor, domain 2"/>
    <property type="match status" value="1"/>
</dbReference>
<evidence type="ECO:0000256" key="1">
    <source>
        <dbReference type="ARBA" id="ARBA00023125"/>
    </source>
</evidence>
<dbReference type="PANTHER" id="PTHR43479">
    <property type="entry name" value="ACREF/ENVCD OPERON REPRESSOR-RELATED"/>
    <property type="match status" value="1"/>
</dbReference>
<dbReference type="InterPro" id="IPR050624">
    <property type="entry name" value="HTH-type_Tx_Regulator"/>
</dbReference>